<evidence type="ECO:0000313" key="2">
    <source>
        <dbReference type="Proteomes" id="UP000828048"/>
    </source>
</evidence>
<name>A0ACB7YN73_9ERIC</name>
<keyword evidence="2" id="KW-1185">Reference proteome</keyword>
<accession>A0ACB7YN73</accession>
<comment type="caution">
    <text evidence="1">The sequence shown here is derived from an EMBL/GenBank/DDBJ whole genome shotgun (WGS) entry which is preliminary data.</text>
</comment>
<sequence length="314" mass="35778">MATHVLGTYRHFFDLQRPDEVVWRPYDEIIETLPLNCRAGRAIWMANVPLICFSYVQNHTSDRVIRQFGYQQIISNDFVCRAKPQELNFKSGTKDYAVFHANSVALWNDRLNHIVPRGDVDIDVYPANDPYVLWYRRITLRYVSRLGAAADTAALRRIGEQGVECMRYLEKWLRKKPPTQPNVVDVEEDDNVENEWDQVGEQESQQEEEQQQEALERFLFSPLLDSINLASNEPSSQSQNTFDASWFELPVVNVGGAETSFLDPPLDVGDQVPQFKVDTPTFGGHPSEDVQDKGMVAGEGSRVLTQLNTQAVPS</sequence>
<evidence type="ECO:0000313" key="1">
    <source>
        <dbReference type="EMBL" id="KAH7854592.1"/>
    </source>
</evidence>
<organism evidence="1 2">
    <name type="scientific">Vaccinium darrowii</name>
    <dbReference type="NCBI Taxonomy" id="229202"/>
    <lineage>
        <taxon>Eukaryota</taxon>
        <taxon>Viridiplantae</taxon>
        <taxon>Streptophyta</taxon>
        <taxon>Embryophyta</taxon>
        <taxon>Tracheophyta</taxon>
        <taxon>Spermatophyta</taxon>
        <taxon>Magnoliopsida</taxon>
        <taxon>eudicotyledons</taxon>
        <taxon>Gunneridae</taxon>
        <taxon>Pentapetalae</taxon>
        <taxon>asterids</taxon>
        <taxon>Ericales</taxon>
        <taxon>Ericaceae</taxon>
        <taxon>Vaccinioideae</taxon>
        <taxon>Vaccinieae</taxon>
        <taxon>Vaccinium</taxon>
    </lineage>
</organism>
<dbReference type="Proteomes" id="UP000828048">
    <property type="component" value="Chromosome 11"/>
</dbReference>
<gene>
    <name evidence="1" type="ORF">Vadar_015723</name>
</gene>
<protein>
    <submittedName>
        <fullName evidence="1">Uncharacterized protein</fullName>
    </submittedName>
</protein>
<reference evidence="1 2" key="1">
    <citation type="journal article" date="2021" name="Hortic Res">
        <title>High-quality reference genome and annotation aids understanding of berry development for evergreen blueberry (Vaccinium darrowii).</title>
        <authorList>
            <person name="Yu J."/>
            <person name="Hulse-Kemp A.M."/>
            <person name="Babiker E."/>
            <person name="Staton M."/>
        </authorList>
    </citation>
    <scope>NUCLEOTIDE SEQUENCE [LARGE SCALE GENOMIC DNA]</scope>
    <source>
        <strain evidence="2">cv. NJ 8807/NJ 8810</strain>
        <tissue evidence="1">Young leaf</tissue>
    </source>
</reference>
<proteinExistence type="predicted"/>
<dbReference type="EMBL" id="CM037161">
    <property type="protein sequence ID" value="KAH7854592.1"/>
    <property type="molecule type" value="Genomic_DNA"/>
</dbReference>